<evidence type="ECO:0000256" key="1">
    <source>
        <dbReference type="ARBA" id="ARBA00006484"/>
    </source>
</evidence>
<dbReference type="PRINTS" id="PR00081">
    <property type="entry name" value="GDHRDH"/>
</dbReference>
<dbReference type="EMBL" id="BSUN01000001">
    <property type="protein sequence ID" value="GMA34435.1"/>
    <property type="molecule type" value="Genomic_DNA"/>
</dbReference>
<evidence type="ECO:0000313" key="4">
    <source>
        <dbReference type="Proteomes" id="UP001157125"/>
    </source>
</evidence>
<dbReference type="RefSeq" id="WP_348523407.1">
    <property type="nucleotide sequence ID" value="NZ_BSUN01000001.1"/>
</dbReference>
<dbReference type="PANTHER" id="PTHR24321:SF15">
    <property type="entry name" value="OXIDOREDUCTASE UCPA"/>
    <property type="match status" value="1"/>
</dbReference>
<name>A0ABQ6I9G6_9MICO</name>
<evidence type="ECO:0000313" key="3">
    <source>
        <dbReference type="EMBL" id="GMA34435.1"/>
    </source>
</evidence>
<sequence length="192" mass="20267">MAVAGLAQPIPATVAVNYFGMVASLENLRPLLARSSAPRAVGVASMASIMPTDDALVDAMLTWDEPAALRRAEELAADEATSALIYASTKAAFCRWLRRHAATDRWAGASIPLNAVAPGVIRTPMTASLTSTAEARQQLLHQVPMPLNGIAEAIAVAYPLAWLASEENTHLCGQTVFVDGGSDVVLRGDTTW</sequence>
<organism evidence="3 4">
    <name type="scientific">Demequina litorisediminis</name>
    <dbReference type="NCBI Taxonomy" id="1849022"/>
    <lineage>
        <taxon>Bacteria</taxon>
        <taxon>Bacillati</taxon>
        <taxon>Actinomycetota</taxon>
        <taxon>Actinomycetes</taxon>
        <taxon>Micrococcales</taxon>
        <taxon>Demequinaceae</taxon>
        <taxon>Demequina</taxon>
    </lineage>
</organism>
<protein>
    <submittedName>
        <fullName evidence="3">Uncharacterized protein</fullName>
    </submittedName>
</protein>
<accession>A0ABQ6I9G6</accession>
<evidence type="ECO:0000256" key="2">
    <source>
        <dbReference type="ARBA" id="ARBA00023002"/>
    </source>
</evidence>
<dbReference type="InterPro" id="IPR036291">
    <property type="entry name" value="NAD(P)-bd_dom_sf"/>
</dbReference>
<dbReference type="Proteomes" id="UP001157125">
    <property type="component" value="Unassembled WGS sequence"/>
</dbReference>
<dbReference type="Gene3D" id="3.40.50.720">
    <property type="entry name" value="NAD(P)-binding Rossmann-like Domain"/>
    <property type="match status" value="1"/>
</dbReference>
<dbReference type="Pfam" id="PF13561">
    <property type="entry name" value="adh_short_C2"/>
    <property type="match status" value="1"/>
</dbReference>
<comment type="similarity">
    <text evidence="1">Belongs to the short-chain dehydrogenases/reductases (SDR) family.</text>
</comment>
<gene>
    <name evidence="3" type="ORF">GCM10025876_06390</name>
</gene>
<proteinExistence type="inferred from homology"/>
<keyword evidence="4" id="KW-1185">Reference proteome</keyword>
<comment type="caution">
    <text evidence="3">The sequence shown here is derived from an EMBL/GenBank/DDBJ whole genome shotgun (WGS) entry which is preliminary data.</text>
</comment>
<keyword evidence="2" id="KW-0560">Oxidoreductase</keyword>
<dbReference type="InterPro" id="IPR002347">
    <property type="entry name" value="SDR_fam"/>
</dbReference>
<reference evidence="4" key="1">
    <citation type="journal article" date="2019" name="Int. J. Syst. Evol. Microbiol.">
        <title>The Global Catalogue of Microorganisms (GCM) 10K type strain sequencing project: providing services to taxonomists for standard genome sequencing and annotation.</title>
        <authorList>
            <consortium name="The Broad Institute Genomics Platform"/>
            <consortium name="The Broad Institute Genome Sequencing Center for Infectious Disease"/>
            <person name="Wu L."/>
            <person name="Ma J."/>
        </authorList>
    </citation>
    <scope>NUCLEOTIDE SEQUENCE [LARGE SCALE GENOMIC DNA]</scope>
    <source>
        <strain evidence="4">NBRC 112299</strain>
    </source>
</reference>
<dbReference type="SUPFAM" id="SSF51735">
    <property type="entry name" value="NAD(P)-binding Rossmann-fold domains"/>
    <property type="match status" value="1"/>
</dbReference>
<dbReference type="PANTHER" id="PTHR24321">
    <property type="entry name" value="DEHYDROGENASES, SHORT CHAIN"/>
    <property type="match status" value="1"/>
</dbReference>